<dbReference type="PANTHER" id="PTHR11733:SF233">
    <property type="entry name" value="PEPTIDASE M13 C-TERMINAL DOMAIN-CONTAINING PROTEIN"/>
    <property type="match status" value="1"/>
</dbReference>
<feature type="chain" id="PRO_5037908115" evidence="2">
    <location>
        <begin position="23"/>
        <end position="537"/>
    </location>
</feature>
<dbReference type="GO" id="GO:0005886">
    <property type="term" value="C:plasma membrane"/>
    <property type="evidence" value="ECO:0007669"/>
    <property type="project" value="TreeGrafter"/>
</dbReference>
<sequence>MTFFASLLIIFVMDRKFSPVLNYDHEGWNSASNNLLMGLDLKFDPCGNFYQFSTGSSDSLKKDDVKESNSFEDFKASLQKPCESKLKTINSSSPDHAQWLYNFYTKCMENFYNHDRDLLKDIGEKLTTHFVNQTTPFFSNVSSRYSSFWQLIGRLQRQQDTKFLIEARVEPIEIKCKKLMVLVLKPADTLPDRLYKNLPLYSKVIDFLRIYNQSIISEGEAFLNRMKQYLKYSNFTSSKNRTPVLLKLSKLSKFAPAIDWDDYLPALLSEEYFPEWKKDDPFLLLSDQHYFQDFLPEIMNNFSLDLQTYLAYGLLVHEYYDFFKMDKKTNHTVLQATSNHQEGICFDIALDYFSAAFVNLLLRGIEDQHVEDWIYDIEIIAESIFSAFKFLINNLSWLQPTQRILLIKKVGSFSVNIGLPPWIGDDQEINKRTPRYESSLSLVENDIKAQQSLFFNDILRPLMVKSIDGEGTLAGGSRGDYSQMATSILTPKFSDQVTRLGTKINIPFGAMVSQLYQDTAPLSMKFSRLGMLTMWYA</sequence>
<dbReference type="PROSITE" id="PS51885">
    <property type="entry name" value="NEPRILYSIN"/>
    <property type="match status" value="1"/>
</dbReference>
<dbReference type="SUPFAM" id="SSF55486">
    <property type="entry name" value="Metalloproteases ('zincins'), catalytic domain"/>
    <property type="match status" value="1"/>
</dbReference>
<dbReference type="InterPro" id="IPR008753">
    <property type="entry name" value="Peptidase_M13_N"/>
</dbReference>
<protein>
    <submittedName>
        <fullName evidence="5">Peptidase M13 N-terminal domain-containing protein</fullName>
    </submittedName>
</protein>
<dbReference type="WBParaSite" id="nRc.2.0.1.t02002-RA">
    <property type="protein sequence ID" value="nRc.2.0.1.t02002-RA"/>
    <property type="gene ID" value="nRc.2.0.1.g02002"/>
</dbReference>
<feature type="domain" description="Peptidase M13 N-terminal" evidence="3">
    <location>
        <begin position="45"/>
        <end position="420"/>
    </location>
</feature>
<dbReference type="InterPro" id="IPR000718">
    <property type="entry name" value="Peptidase_M13"/>
</dbReference>
<dbReference type="Pfam" id="PF05649">
    <property type="entry name" value="Peptidase_M13_N"/>
    <property type="match status" value="1"/>
</dbReference>
<accession>A0A915HKY5</accession>
<name>A0A915HKY5_ROMCU</name>
<dbReference type="GO" id="GO:0016485">
    <property type="term" value="P:protein processing"/>
    <property type="evidence" value="ECO:0007669"/>
    <property type="project" value="TreeGrafter"/>
</dbReference>
<evidence type="ECO:0000256" key="2">
    <source>
        <dbReference type="SAM" id="SignalP"/>
    </source>
</evidence>
<dbReference type="Proteomes" id="UP000887565">
    <property type="component" value="Unplaced"/>
</dbReference>
<keyword evidence="4" id="KW-1185">Reference proteome</keyword>
<dbReference type="Gene3D" id="3.40.390.10">
    <property type="entry name" value="Collagenase (Catalytic Domain)"/>
    <property type="match status" value="1"/>
</dbReference>
<dbReference type="AlphaFoldDB" id="A0A915HKY5"/>
<evidence type="ECO:0000313" key="5">
    <source>
        <dbReference type="WBParaSite" id="nRc.2.0.1.t02002-RA"/>
    </source>
</evidence>
<dbReference type="Gene3D" id="1.10.1380.10">
    <property type="entry name" value="Neutral endopeptidase , domain2"/>
    <property type="match status" value="1"/>
</dbReference>
<keyword evidence="2" id="KW-0732">Signal</keyword>
<dbReference type="GO" id="GO:0004222">
    <property type="term" value="F:metalloendopeptidase activity"/>
    <property type="evidence" value="ECO:0007669"/>
    <property type="project" value="InterPro"/>
</dbReference>
<reference evidence="5" key="1">
    <citation type="submission" date="2022-11" db="UniProtKB">
        <authorList>
            <consortium name="WormBaseParasite"/>
        </authorList>
    </citation>
    <scope>IDENTIFICATION</scope>
</reference>
<evidence type="ECO:0000256" key="1">
    <source>
        <dbReference type="ARBA" id="ARBA00007357"/>
    </source>
</evidence>
<organism evidence="4 5">
    <name type="scientific">Romanomermis culicivorax</name>
    <name type="common">Nematode worm</name>
    <dbReference type="NCBI Taxonomy" id="13658"/>
    <lineage>
        <taxon>Eukaryota</taxon>
        <taxon>Metazoa</taxon>
        <taxon>Ecdysozoa</taxon>
        <taxon>Nematoda</taxon>
        <taxon>Enoplea</taxon>
        <taxon>Dorylaimia</taxon>
        <taxon>Mermithida</taxon>
        <taxon>Mermithoidea</taxon>
        <taxon>Mermithidae</taxon>
        <taxon>Romanomermis</taxon>
    </lineage>
</organism>
<comment type="similarity">
    <text evidence="1">Belongs to the peptidase M13 family.</text>
</comment>
<dbReference type="PANTHER" id="PTHR11733">
    <property type="entry name" value="ZINC METALLOPROTEASE FAMILY M13 NEPRILYSIN-RELATED"/>
    <property type="match status" value="1"/>
</dbReference>
<feature type="signal peptide" evidence="2">
    <location>
        <begin position="1"/>
        <end position="22"/>
    </location>
</feature>
<evidence type="ECO:0000259" key="3">
    <source>
        <dbReference type="Pfam" id="PF05649"/>
    </source>
</evidence>
<proteinExistence type="inferred from homology"/>
<evidence type="ECO:0000313" key="4">
    <source>
        <dbReference type="Proteomes" id="UP000887565"/>
    </source>
</evidence>
<dbReference type="InterPro" id="IPR042089">
    <property type="entry name" value="Peptidase_M13_dom_2"/>
</dbReference>
<dbReference type="InterPro" id="IPR024079">
    <property type="entry name" value="MetalloPept_cat_dom_sf"/>
</dbReference>